<feature type="transmembrane region" description="Helical" evidence="10">
    <location>
        <begin position="120"/>
        <end position="145"/>
    </location>
</feature>
<dbReference type="Gene3D" id="1.10.3720.10">
    <property type="entry name" value="MetI-like"/>
    <property type="match status" value="1"/>
</dbReference>
<feature type="transmembrane region" description="Helical" evidence="10">
    <location>
        <begin position="58"/>
        <end position="78"/>
    </location>
</feature>
<evidence type="ECO:0000259" key="11">
    <source>
        <dbReference type="PROSITE" id="PS50928"/>
    </source>
</evidence>
<protein>
    <submittedName>
        <fullName evidence="12">ABC transporter permease</fullName>
    </submittedName>
</protein>
<evidence type="ECO:0000313" key="12">
    <source>
        <dbReference type="EMBL" id="TLS38632.1"/>
    </source>
</evidence>
<evidence type="ECO:0000256" key="9">
    <source>
        <dbReference type="ARBA" id="ARBA00024202"/>
    </source>
</evidence>
<evidence type="ECO:0000256" key="8">
    <source>
        <dbReference type="ARBA" id="ARBA00023136"/>
    </source>
</evidence>
<dbReference type="InterPro" id="IPR035906">
    <property type="entry name" value="MetI-like_sf"/>
</dbReference>
<evidence type="ECO:0000256" key="1">
    <source>
        <dbReference type="ARBA" id="ARBA00004651"/>
    </source>
</evidence>
<dbReference type="Pfam" id="PF00528">
    <property type="entry name" value="BPD_transp_1"/>
    <property type="match status" value="1"/>
</dbReference>
<feature type="transmembrane region" description="Helical" evidence="10">
    <location>
        <begin position="289"/>
        <end position="310"/>
    </location>
</feature>
<dbReference type="InterPro" id="IPR025966">
    <property type="entry name" value="OppC_N"/>
</dbReference>
<dbReference type="InterPro" id="IPR000515">
    <property type="entry name" value="MetI-like"/>
</dbReference>
<dbReference type="Proteomes" id="UP000308230">
    <property type="component" value="Unassembled WGS sequence"/>
</dbReference>
<evidence type="ECO:0000313" key="13">
    <source>
        <dbReference type="Proteomes" id="UP000308230"/>
    </source>
</evidence>
<dbReference type="EMBL" id="SWLG01000002">
    <property type="protein sequence ID" value="TLS38632.1"/>
    <property type="molecule type" value="Genomic_DNA"/>
</dbReference>
<dbReference type="GO" id="GO:0015833">
    <property type="term" value="P:peptide transport"/>
    <property type="evidence" value="ECO:0007669"/>
    <property type="project" value="UniProtKB-KW"/>
</dbReference>
<dbReference type="PANTHER" id="PTHR43386">
    <property type="entry name" value="OLIGOPEPTIDE TRANSPORT SYSTEM PERMEASE PROTEIN APPC"/>
    <property type="match status" value="1"/>
</dbReference>
<keyword evidence="3" id="KW-1003">Cell membrane</keyword>
<comment type="subcellular location">
    <subcellularLocation>
        <location evidence="1 10">Cell membrane</location>
        <topology evidence="1 10">Multi-pass membrane protein</topology>
    </subcellularLocation>
</comment>
<dbReference type="Pfam" id="PF12911">
    <property type="entry name" value="OppC_N"/>
    <property type="match status" value="1"/>
</dbReference>
<name>A0A5R9F4K6_9BACL</name>
<organism evidence="12 13">
    <name type="scientific">Exobacillus caeni</name>
    <dbReference type="NCBI Taxonomy" id="2574798"/>
    <lineage>
        <taxon>Bacteria</taxon>
        <taxon>Bacillati</taxon>
        <taxon>Bacillota</taxon>
        <taxon>Bacilli</taxon>
        <taxon>Bacillales</taxon>
        <taxon>Guptibacillaceae</taxon>
        <taxon>Exobacillus</taxon>
    </lineage>
</organism>
<reference evidence="12 13" key="1">
    <citation type="submission" date="2019-04" db="EMBL/GenBank/DDBJ databases">
        <title>Bacillus caeni sp. nov., a bacterium isolated from mangrove sediment.</title>
        <authorList>
            <person name="Huang H."/>
            <person name="Mo K."/>
            <person name="Hu Y."/>
        </authorList>
    </citation>
    <scope>NUCLEOTIDE SEQUENCE [LARGE SCALE GENOMIC DNA]</scope>
    <source>
        <strain evidence="12 13">HB172195</strain>
    </source>
</reference>
<evidence type="ECO:0000256" key="7">
    <source>
        <dbReference type="ARBA" id="ARBA00022989"/>
    </source>
</evidence>
<keyword evidence="4 10" id="KW-0812">Transmembrane</keyword>
<dbReference type="GO" id="GO:0015031">
    <property type="term" value="P:protein transport"/>
    <property type="evidence" value="ECO:0007669"/>
    <property type="project" value="UniProtKB-KW"/>
</dbReference>
<dbReference type="GO" id="GO:0055085">
    <property type="term" value="P:transmembrane transport"/>
    <property type="evidence" value="ECO:0007669"/>
    <property type="project" value="InterPro"/>
</dbReference>
<proteinExistence type="inferred from homology"/>
<feature type="domain" description="ABC transmembrane type-1" evidence="11">
    <location>
        <begin position="118"/>
        <end position="307"/>
    </location>
</feature>
<dbReference type="PROSITE" id="PS50928">
    <property type="entry name" value="ABC_TM1"/>
    <property type="match status" value="1"/>
</dbReference>
<dbReference type="CDD" id="cd06261">
    <property type="entry name" value="TM_PBP2"/>
    <property type="match status" value="1"/>
</dbReference>
<keyword evidence="8 10" id="KW-0472">Membrane</keyword>
<sequence length="320" mass="35932">MKTAEIPDRKYHPDSSQALDEAMFDPVHVNEEDQEKISSPPLTAFQDSWLRLKKNKGALISLFALIAILLLAVFGPYMNEYTYEQTNYDAAYQGPSSEHWLGTDKFGRDQWTRIWQGTRISLYIAFLAAFLDLLIGVTYGMISALFGGKVDNVMQRIIEILIGIPNLIIVILLIMLLKPGIFTITVAMVITGWVNMARLVRAQIFKLKGQEFILSSLTLGASKFRLITRHLLPNTLGLIIITMMFTIPSAIFTEAFLSFIGLGLQEPHASLGVLINDGYQAMKNQPYLLIYPAIVIIAIMVSFNMLADGLRDAIDPRMRK</sequence>
<dbReference type="RefSeq" id="WP_138123379.1">
    <property type="nucleotide sequence ID" value="NZ_SWLG01000002.1"/>
</dbReference>
<dbReference type="AlphaFoldDB" id="A0A5R9F4K6"/>
<gene>
    <name evidence="12" type="ORF">FCL54_03790</name>
</gene>
<evidence type="ECO:0000256" key="5">
    <source>
        <dbReference type="ARBA" id="ARBA00022856"/>
    </source>
</evidence>
<evidence type="ECO:0000256" key="4">
    <source>
        <dbReference type="ARBA" id="ARBA00022692"/>
    </source>
</evidence>
<dbReference type="GO" id="GO:0005886">
    <property type="term" value="C:plasma membrane"/>
    <property type="evidence" value="ECO:0007669"/>
    <property type="project" value="UniProtKB-SubCell"/>
</dbReference>
<dbReference type="OrthoDB" id="9797472at2"/>
<dbReference type="PANTHER" id="PTHR43386:SF24">
    <property type="entry name" value="OLIGOPEPTIDE TRANSPORT SYSTEM PERMEASE PROTEIN AMID"/>
    <property type="match status" value="1"/>
</dbReference>
<feature type="transmembrane region" description="Helical" evidence="10">
    <location>
        <begin position="157"/>
        <end position="175"/>
    </location>
</feature>
<evidence type="ECO:0000256" key="3">
    <source>
        <dbReference type="ARBA" id="ARBA00022475"/>
    </source>
</evidence>
<feature type="transmembrane region" description="Helical" evidence="10">
    <location>
        <begin position="231"/>
        <end position="252"/>
    </location>
</feature>
<evidence type="ECO:0000256" key="10">
    <source>
        <dbReference type="RuleBase" id="RU363032"/>
    </source>
</evidence>
<accession>A0A5R9F4K6</accession>
<evidence type="ECO:0000256" key="2">
    <source>
        <dbReference type="ARBA" id="ARBA00022448"/>
    </source>
</evidence>
<keyword evidence="2 10" id="KW-0813">Transport</keyword>
<comment type="caution">
    <text evidence="12">The sequence shown here is derived from an EMBL/GenBank/DDBJ whole genome shotgun (WGS) entry which is preliminary data.</text>
</comment>
<evidence type="ECO:0000256" key="6">
    <source>
        <dbReference type="ARBA" id="ARBA00022927"/>
    </source>
</evidence>
<comment type="similarity">
    <text evidence="9">Belongs to the binding-protein-dependent transport system permease family. OppBC subfamily.</text>
</comment>
<keyword evidence="7 10" id="KW-1133">Transmembrane helix</keyword>
<keyword evidence="5" id="KW-0571">Peptide transport</keyword>
<keyword evidence="6" id="KW-0653">Protein transport</keyword>
<keyword evidence="13" id="KW-1185">Reference proteome</keyword>
<dbReference type="InterPro" id="IPR050366">
    <property type="entry name" value="BP-dependent_transpt_permease"/>
</dbReference>
<dbReference type="SUPFAM" id="SSF161098">
    <property type="entry name" value="MetI-like"/>
    <property type="match status" value="1"/>
</dbReference>
<feature type="transmembrane region" description="Helical" evidence="10">
    <location>
        <begin position="181"/>
        <end position="200"/>
    </location>
</feature>